<dbReference type="SUPFAM" id="SSF47954">
    <property type="entry name" value="Cyclin-like"/>
    <property type="match status" value="1"/>
</dbReference>
<organism evidence="4 5">
    <name type="scientific">Sporothrix bragantina</name>
    <dbReference type="NCBI Taxonomy" id="671064"/>
    <lineage>
        <taxon>Eukaryota</taxon>
        <taxon>Fungi</taxon>
        <taxon>Dikarya</taxon>
        <taxon>Ascomycota</taxon>
        <taxon>Pezizomycotina</taxon>
        <taxon>Sordariomycetes</taxon>
        <taxon>Sordariomycetidae</taxon>
        <taxon>Ophiostomatales</taxon>
        <taxon>Ophiostomataceae</taxon>
        <taxon>Sporothrix</taxon>
    </lineage>
</organism>
<evidence type="ECO:0000256" key="2">
    <source>
        <dbReference type="SAM" id="MobiDB-lite"/>
    </source>
</evidence>
<evidence type="ECO:0000259" key="3">
    <source>
        <dbReference type="Pfam" id="PF00134"/>
    </source>
</evidence>
<protein>
    <submittedName>
        <fullName evidence="4">PHO85 cyclin-1</fullName>
    </submittedName>
</protein>
<feature type="coiled-coil region" evidence="1">
    <location>
        <begin position="215"/>
        <end position="272"/>
    </location>
</feature>
<dbReference type="EMBL" id="CAWUHC010000164">
    <property type="protein sequence ID" value="CAK7236727.1"/>
    <property type="molecule type" value="Genomic_DNA"/>
</dbReference>
<proteinExistence type="predicted"/>
<dbReference type="InterPro" id="IPR013922">
    <property type="entry name" value="Cyclin_PHO80-like"/>
</dbReference>
<name>A0ABP0CX70_9PEZI</name>
<comment type="caution">
    <text evidence="4">The sequence shown here is derived from an EMBL/GenBank/DDBJ whole genome shotgun (WGS) entry which is preliminary data.</text>
</comment>
<dbReference type="InterPro" id="IPR006671">
    <property type="entry name" value="Cyclin_N"/>
</dbReference>
<reference evidence="4 5" key="1">
    <citation type="submission" date="2024-01" db="EMBL/GenBank/DDBJ databases">
        <authorList>
            <person name="Allen C."/>
            <person name="Tagirdzhanova G."/>
        </authorList>
    </citation>
    <scope>NUCLEOTIDE SEQUENCE [LARGE SCALE GENOMIC DNA]</scope>
</reference>
<dbReference type="CDD" id="cd20557">
    <property type="entry name" value="CYCLIN_ScPCL1-like"/>
    <property type="match status" value="1"/>
</dbReference>
<accession>A0ABP0CX70</accession>
<keyword evidence="5" id="KW-1185">Reference proteome</keyword>
<sequence length="435" mass="48806">MDSTHQLSMAELNAAALEQFVFTPVNRDMIRYLANAANNVIQCDPNMMPPTASEVQRRSLPTPPGSPSHSPAPRAVRREDGGLPSLEEFIGQLVVSSNVQVPTLMSTLVYLHRLKARLQPMAKGLRCTTHRIFLAALILSAKYLNDSSPKNKHWANYSVITTDVYNFGFSRTEVNLMEKQLLFLLDWDLRISEEDLYHELDSFLAPIREEVASRYARRQQRRRRQKLLLQQQEEEERQRQLQIQQQQQEEQRLQMQKEEEEAILRLRQKRQEEDAALWAAASASAGYLTPPRGLSHASPSSVISSGKTTPESAAIMMAMPSLTYSASTSSANSYASSLSSSRSHSRASTPQSLVDLDSACVYSPDYEHHASVIGTPNSVAGSKRSLTHKDNNKSAFLPYEISYEELRDIQDGGNRVKRVRGMLGRVFGSSGVLVR</sequence>
<gene>
    <name evidence="4" type="primary">PCL1</name>
    <name evidence="4" type="ORF">SBRCBS47491_009736</name>
</gene>
<dbReference type="Proteomes" id="UP001642406">
    <property type="component" value="Unassembled WGS sequence"/>
</dbReference>
<keyword evidence="1" id="KW-0175">Coiled coil</keyword>
<feature type="domain" description="Cyclin N-terminal" evidence="3">
    <location>
        <begin position="87"/>
        <end position="190"/>
    </location>
</feature>
<evidence type="ECO:0000256" key="1">
    <source>
        <dbReference type="SAM" id="Coils"/>
    </source>
</evidence>
<evidence type="ECO:0000313" key="5">
    <source>
        <dbReference type="Proteomes" id="UP001642406"/>
    </source>
</evidence>
<dbReference type="PANTHER" id="PTHR15615">
    <property type="match status" value="1"/>
</dbReference>
<dbReference type="InterPro" id="IPR036915">
    <property type="entry name" value="Cyclin-like_sf"/>
</dbReference>
<feature type="region of interest" description="Disordered" evidence="2">
    <location>
        <begin position="45"/>
        <end position="78"/>
    </location>
</feature>
<evidence type="ECO:0000313" key="4">
    <source>
        <dbReference type="EMBL" id="CAK7236727.1"/>
    </source>
</evidence>
<dbReference type="PANTHER" id="PTHR15615:SF10">
    <property type="entry name" value="PHO85 CYCLIN-2-RELATED"/>
    <property type="match status" value="1"/>
</dbReference>
<dbReference type="Gene3D" id="1.10.472.10">
    <property type="entry name" value="Cyclin-like"/>
    <property type="match status" value="1"/>
</dbReference>
<dbReference type="Pfam" id="PF00134">
    <property type="entry name" value="Cyclin_N"/>
    <property type="match status" value="1"/>
</dbReference>